<dbReference type="Proteomes" id="UP001596122">
    <property type="component" value="Unassembled WGS sequence"/>
</dbReference>
<dbReference type="SUPFAM" id="SSF141868">
    <property type="entry name" value="EAL domain-like"/>
    <property type="match status" value="1"/>
</dbReference>
<dbReference type="SMART" id="SM00267">
    <property type="entry name" value="GGDEF"/>
    <property type="match status" value="1"/>
</dbReference>
<protein>
    <submittedName>
        <fullName evidence="4">Bifunctional diguanylate cyclase/phosphodiesterase</fullName>
    </submittedName>
</protein>
<dbReference type="InterPro" id="IPR043128">
    <property type="entry name" value="Rev_trsase/Diguanyl_cyclase"/>
</dbReference>
<evidence type="ECO:0000259" key="2">
    <source>
        <dbReference type="PROSITE" id="PS50883"/>
    </source>
</evidence>
<evidence type="ECO:0000259" key="3">
    <source>
        <dbReference type="PROSITE" id="PS50887"/>
    </source>
</evidence>
<feature type="domain" description="EAL" evidence="2">
    <location>
        <begin position="509"/>
        <end position="762"/>
    </location>
</feature>
<dbReference type="PROSITE" id="PS50887">
    <property type="entry name" value="GGDEF"/>
    <property type="match status" value="1"/>
</dbReference>
<feature type="domain" description="GGDEF" evidence="3">
    <location>
        <begin position="368"/>
        <end position="500"/>
    </location>
</feature>
<dbReference type="EMBL" id="JBHSLD010000001">
    <property type="protein sequence ID" value="MFC5379360.1"/>
    <property type="molecule type" value="Genomic_DNA"/>
</dbReference>
<dbReference type="SUPFAM" id="SSF55073">
    <property type="entry name" value="Nucleotide cyclase"/>
    <property type="match status" value="1"/>
</dbReference>
<feature type="region of interest" description="Disordered" evidence="1">
    <location>
        <begin position="758"/>
        <end position="782"/>
    </location>
</feature>
<comment type="caution">
    <text evidence="4">The sequence shown here is derived from an EMBL/GenBank/DDBJ whole genome shotgun (WGS) entry which is preliminary data.</text>
</comment>
<dbReference type="InterPro" id="IPR000160">
    <property type="entry name" value="GGDEF_dom"/>
</dbReference>
<sequence>MRALRHASTRPWRRTEFLRTVSLLGGLALLVIAVVSAVHAARQSARTDLDAALAVEATSQAGELAEYFDRARSLNLLLAQDSAFRRFEPGPDAPQDDEAVELGGEAAAALAYLERLYPGRISEACLIDASGTELARVVEEEVAPAAELSTEEASAPFFAPTMALSADRVHQAAPYRSPDTDVMVISNSTPLVTAAGRAWGLVHFEVALDSFRPVSEDARRSGIRSAIVDLPSGEVVLTDGRGASPFGTADPVAVRELVRTAVRGSSQLDDLPAAVAVLPRDPDNVNEWAVVTVATSHANPWQAVLRPATVTMAVAAVLLLGLAGVHLRLSQRQVRRASLSDELTGLPNRRLLGERIAQQLLHARRRGTTLAVLLIDLDRFKEVNDTLGHGYGDVLLKQVADRLRATVRDVDTVARLGGDEFAVLLSDVDGREGALTLARRCLDALQGPFVVDGVRLAVEASLGIALAPHHGRDEQALLRAADVAMYAAKETRGGAVLYDQDLDVNTPTRLALLADLRRALQEGELYLTYQPKVDVAADEVRGVEALVRWAHPTRGLVTPAEFVPVAEGTGLIVPLTVRTLELAIAQARRWLDEQRPLQIAVNLSPRCLLESGFAGTVAEILSRHGVPSGLIRLEITESTIMSDPARALDVLLALRELGVSLSIDDFGTGYSSMAYLKRLPVDELKIDRSFVLEMLQNSGDQVLVRSSIDLGHNLGLAVVAEGVEDEATLSALTGLGCDVVQGFHLARPMSADQVGSWLDGRGRRATPGAPPAPRAATAEVTG</sequence>
<dbReference type="CDD" id="cd01948">
    <property type="entry name" value="EAL"/>
    <property type="match status" value="1"/>
</dbReference>
<dbReference type="Gene3D" id="3.30.70.270">
    <property type="match status" value="1"/>
</dbReference>
<dbReference type="SMART" id="SM00052">
    <property type="entry name" value="EAL"/>
    <property type="match status" value="1"/>
</dbReference>
<dbReference type="Gene3D" id="3.20.20.450">
    <property type="entry name" value="EAL domain"/>
    <property type="match status" value="1"/>
</dbReference>
<dbReference type="PROSITE" id="PS50883">
    <property type="entry name" value="EAL"/>
    <property type="match status" value="1"/>
</dbReference>
<dbReference type="InterPro" id="IPR035919">
    <property type="entry name" value="EAL_sf"/>
</dbReference>
<reference evidence="5" key="1">
    <citation type="journal article" date="2019" name="Int. J. Syst. Evol. Microbiol.">
        <title>The Global Catalogue of Microorganisms (GCM) 10K type strain sequencing project: providing services to taxonomists for standard genome sequencing and annotation.</title>
        <authorList>
            <consortium name="The Broad Institute Genomics Platform"/>
            <consortium name="The Broad Institute Genome Sequencing Center for Infectious Disease"/>
            <person name="Wu L."/>
            <person name="Ma J."/>
        </authorList>
    </citation>
    <scope>NUCLEOTIDE SEQUENCE [LARGE SCALE GENOMIC DNA]</scope>
    <source>
        <strain evidence="5">CCUG 43114</strain>
    </source>
</reference>
<keyword evidence="5" id="KW-1185">Reference proteome</keyword>
<dbReference type="InterPro" id="IPR052155">
    <property type="entry name" value="Biofilm_reg_signaling"/>
</dbReference>
<name>A0ABW0GHF3_9MICO</name>
<gene>
    <name evidence="4" type="ORF">ACFPJ6_01015</name>
</gene>
<dbReference type="Pfam" id="PF00990">
    <property type="entry name" value="GGDEF"/>
    <property type="match status" value="1"/>
</dbReference>
<dbReference type="PANTHER" id="PTHR44757:SF2">
    <property type="entry name" value="BIOFILM ARCHITECTURE MAINTENANCE PROTEIN MBAA"/>
    <property type="match status" value="1"/>
</dbReference>
<dbReference type="PANTHER" id="PTHR44757">
    <property type="entry name" value="DIGUANYLATE CYCLASE DGCP"/>
    <property type="match status" value="1"/>
</dbReference>
<dbReference type="CDD" id="cd01949">
    <property type="entry name" value="GGDEF"/>
    <property type="match status" value="1"/>
</dbReference>
<evidence type="ECO:0000256" key="1">
    <source>
        <dbReference type="SAM" id="MobiDB-lite"/>
    </source>
</evidence>
<dbReference type="InterPro" id="IPR029787">
    <property type="entry name" value="Nucleotide_cyclase"/>
</dbReference>
<dbReference type="NCBIfam" id="TIGR00254">
    <property type="entry name" value="GGDEF"/>
    <property type="match status" value="1"/>
</dbReference>
<evidence type="ECO:0000313" key="5">
    <source>
        <dbReference type="Proteomes" id="UP001596122"/>
    </source>
</evidence>
<accession>A0ABW0GHF3</accession>
<dbReference type="InterPro" id="IPR001633">
    <property type="entry name" value="EAL_dom"/>
</dbReference>
<proteinExistence type="predicted"/>
<evidence type="ECO:0000313" key="4">
    <source>
        <dbReference type="EMBL" id="MFC5379360.1"/>
    </source>
</evidence>
<dbReference type="RefSeq" id="WP_340266514.1">
    <property type="nucleotide sequence ID" value="NZ_JBBEOG010000001.1"/>
</dbReference>
<organism evidence="4 5">
    <name type="scientific">Aquipuribacter nitratireducens</name>
    <dbReference type="NCBI Taxonomy" id="650104"/>
    <lineage>
        <taxon>Bacteria</taxon>
        <taxon>Bacillati</taxon>
        <taxon>Actinomycetota</taxon>
        <taxon>Actinomycetes</taxon>
        <taxon>Micrococcales</taxon>
        <taxon>Intrasporangiaceae</taxon>
        <taxon>Aquipuribacter</taxon>
    </lineage>
</organism>
<dbReference type="Pfam" id="PF00563">
    <property type="entry name" value="EAL"/>
    <property type="match status" value="1"/>
</dbReference>